<dbReference type="AlphaFoldDB" id="A0AAU9LSU5"/>
<keyword evidence="4" id="KW-1185">Reference proteome</keyword>
<comment type="caution">
    <text evidence="3">The sequence shown here is derived from an EMBL/GenBank/DDBJ whole genome shotgun (WGS) entry which is preliminary data.</text>
</comment>
<dbReference type="PANTHER" id="PTHR21229">
    <property type="entry name" value="LUNG SEVEN TRANSMEMBRANE RECEPTOR"/>
    <property type="match status" value="1"/>
</dbReference>
<feature type="signal peptide" evidence="1">
    <location>
        <begin position="1"/>
        <end position="21"/>
    </location>
</feature>
<dbReference type="Proteomes" id="UP001157418">
    <property type="component" value="Unassembled WGS sequence"/>
</dbReference>
<feature type="chain" id="PRO_5043583349" description="CAND6/7 N-terminal domain-containing protein" evidence="1">
    <location>
        <begin position="22"/>
        <end position="212"/>
    </location>
</feature>
<evidence type="ECO:0000256" key="1">
    <source>
        <dbReference type="SAM" id="SignalP"/>
    </source>
</evidence>
<dbReference type="GO" id="GO:0016020">
    <property type="term" value="C:membrane"/>
    <property type="evidence" value="ECO:0007669"/>
    <property type="project" value="InterPro"/>
</dbReference>
<evidence type="ECO:0000313" key="4">
    <source>
        <dbReference type="Proteomes" id="UP001157418"/>
    </source>
</evidence>
<dbReference type="PANTHER" id="PTHR21229:SF2">
    <property type="entry name" value="RE59932P"/>
    <property type="match status" value="1"/>
</dbReference>
<reference evidence="3 4" key="1">
    <citation type="submission" date="2022-01" db="EMBL/GenBank/DDBJ databases">
        <authorList>
            <person name="Xiong W."/>
            <person name="Schranz E."/>
        </authorList>
    </citation>
    <scope>NUCLEOTIDE SEQUENCE [LARGE SCALE GENOMIC DNA]</scope>
</reference>
<protein>
    <recommendedName>
        <fullName evidence="2">CAND6/7 N-terminal domain-containing protein</fullName>
    </recommendedName>
</protein>
<dbReference type="InterPro" id="IPR054103">
    <property type="entry name" value="CAND6-7_N"/>
</dbReference>
<organism evidence="3 4">
    <name type="scientific">Lactuca virosa</name>
    <dbReference type="NCBI Taxonomy" id="75947"/>
    <lineage>
        <taxon>Eukaryota</taxon>
        <taxon>Viridiplantae</taxon>
        <taxon>Streptophyta</taxon>
        <taxon>Embryophyta</taxon>
        <taxon>Tracheophyta</taxon>
        <taxon>Spermatophyta</taxon>
        <taxon>Magnoliopsida</taxon>
        <taxon>eudicotyledons</taxon>
        <taxon>Gunneridae</taxon>
        <taxon>Pentapetalae</taxon>
        <taxon>asterids</taxon>
        <taxon>campanulids</taxon>
        <taxon>Asterales</taxon>
        <taxon>Asteraceae</taxon>
        <taxon>Cichorioideae</taxon>
        <taxon>Cichorieae</taxon>
        <taxon>Lactucinae</taxon>
        <taxon>Lactuca</taxon>
    </lineage>
</organism>
<proteinExistence type="predicted"/>
<dbReference type="GO" id="GO:0005794">
    <property type="term" value="C:Golgi apparatus"/>
    <property type="evidence" value="ECO:0007669"/>
    <property type="project" value="TreeGrafter"/>
</dbReference>
<gene>
    <name evidence="3" type="ORF">LVIROSA_LOCUS4421</name>
</gene>
<dbReference type="InterPro" id="IPR009637">
    <property type="entry name" value="GPR107/GPR108-like"/>
</dbReference>
<sequence>MTILTAVLLLFFFIFAAPSTADINSVKILSDNRDLILFSKFEYSPTGYVSVAVSSAGISSNPVTSNASQPADPSRVGFFLLSQELSDRYHLQLKFRPNPDLCGLDINNITVLFTFRDLSPPPHSSFNTSYHVTYPGNYLLFFANCNNQSLVTMNVRRELHNLLDDGTTTTKDYLSAREPQPSDYFRFFLMYLCFLGFWTKLCFKNLLRFMES</sequence>
<accession>A0AAU9LSU5</accession>
<dbReference type="Pfam" id="PF21904">
    <property type="entry name" value="CAND6-7_N"/>
    <property type="match status" value="1"/>
</dbReference>
<keyword evidence="1" id="KW-0732">Signal</keyword>
<name>A0AAU9LSU5_9ASTR</name>
<dbReference type="EMBL" id="CAKMRJ010000002">
    <property type="protein sequence ID" value="CAH1416672.1"/>
    <property type="molecule type" value="Genomic_DNA"/>
</dbReference>
<evidence type="ECO:0000313" key="3">
    <source>
        <dbReference type="EMBL" id="CAH1416672.1"/>
    </source>
</evidence>
<evidence type="ECO:0000259" key="2">
    <source>
        <dbReference type="Pfam" id="PF21904"/>
    </source>
</evidence>
<feature type="domain" description="CAND6/7 N-terminal" evidence="2">
    <location>
        <begin position="25"/>
        <end position="161"/>
    </location>
</feature>